<feature type="transmembrane region" description="Helical" evidence="1">
    <location>
        <begin position="134"/>
        <end position="152"/>
    </location>
</feature>
<organism evidence="2 3">
    <name type="scientific">Actinomadura luzonensis</name>
    <dbReference type="NCBI Taxonomy" id="2805427"/>
    <lineage>
        <taxon>Bacteria</taxon>
        <taxon>Bacillati</taxon>
        <taxon>Actinomycetota</taxon>
        <taxon>Actinomycetes</taxon>
        <taxon>Streptosporangiales</taxon>
        <taxon>Thermomonosporaceae</taxon>
        <taxon>Actinomadura</taxon>
    </lineage>
</organism>
<feature type="transmembrane region" description="Helical" evidence="1">
    <location>
        <begin position="100"/>
        <end position="122"/>
    </location>
</feature>
<evidence type="ECO:0000256" key="1">
    <source>
        <dbReference type="SAM" id="Phobius"/>
    </source>
</evidence>
<sequence>MNRLPAAFARLLLLHLAVAAVLALTAGGPTWLSAGLGLAYVVAALAGGVAAGRLLLPRADVLAGPAPRRVAPVVLVTVTLHELVRLALVTWSGVGPGEAAWAALLAAIPTLTLGLGAALTAPPGRPDGPEPPRDGVVVALGGIAGEIAPWLLVAWSPYLALLTLAVAVALAVFTITAPTITAPTITGPAPGPRGRTRRHRAVAGYALMALALLLWLVR</sequence>
<feature type="transmembrane region" description="Helical" evidence="1">
    <location>
        <begin position="158"/>
        <end position="180"/>
    </location>
</feature>
<comment type="caution">
    <text evidence="2">The sequence shown here is derived from an EMBL/GenBank/DDBJ whole genome shotgun (WGS) entry which is preliminary data.</text>
</comment>
<dbReference type="RefSeq" id="WP_242376268.1">
    <property type="nucleotide sequence ID" value="NZ_JAKRKC020000003.1"/>
</dbReference>
<evidence type="ECO:0008006" key="4">
    <source>
        <dbReference type="Google" id="ProtNLM"/>
    </source>
</evidence>
<keyword evidence="1" id="KW-0472">Membrane</keyword>
<reference evidence="2 3" key="1">
    <citation type="submission" date="2022-04" db="EMBL/GenBank/DDBJ databases">
        <title>Genome draft of Actinomadura sp. ATCC 31491.</title>
        <authorList>
            <person name="Shi X."/>
            <person name="Du Y."/>
        </authorList>
    </citation>
    <scope>NUCLEOTIDE SEQUENCE [LARGE SCALE GENOMIC DNA]</scope>
    <source>
        <strain evidence="2 3">ATCC 31491</strain>
    </source>
</reference>
<feature type="transmembrane region" description="Helical" evidence="1">
    <location>
        <begin position="37"/>
        <end position="56"/>
    </location>
</feature>
<evidence type="ECO:0000313" key="3">
    <source>
        <dbReference type="Proteomes" id="UP001317259"/>
    </source>
</evidence>
<keyword evidence="3" id="KW-1185">Reference proteome</keyword>
<dbReference type="EMBL" id="JAKRKC020000003">
    <property type="protein sequence ID" value="MCK2221737.1"/>
    <property type="molecule type" value="Genomic_DNA"/>
</dbReference>
<name>A0ABT0GAU6_9ACTN</name>
<proteinExistence type="predicted"/>
<dbReference type="Proteomes" id="UP001317259">
    <property type="component" value="Unassembled WGS sequence"/>
</dbReference>
<feature type="transmembrane region" description="Helical" evidence="1">
    <location>
        <begin position="201"/>
        <end position="217"/>
    </location>
</feature>
<keyword evidence="1" id="KW-1133">Transmembrane helix</keyword>
<evidence type="ECO:0000313" key="2">
    <source>
        <dbReference type="EMBL" id="MCK2221737.1"/>
    </source>
</evidence>
<keyword evidence="1" id="KW-0812">Transmembrane</keyword>
<gene>
    <name evidence="2" type="ORF">MF672_049215</name>
</gene>
<accession>A0ABT0GAU6</accession>
<protein>
    <recommendedName>
        <fullName evidence="4">MFS transporter</fullName>
    </recommendedName>
</protein>